<evidence type="ECO:0008006" key="4">
    <source>
        <dbReference type="Google" id="ProtNLM"/>
    </source>
</evidence>
<gene>
    <name evidence="2" type="ORF">AWY79_06435</name>
</gene>
<keyword evidence="1" id="KW-0175">Coiled coil</keyword>
<evidence type="ECO:0000256" key="1">
    <source>
        <dbReference type="SAM" id="Coils"/>
    </source>
</evidence>
<dbReference type="RefSeq" id="WP_066801752.1">
    <property type="nucleotide sequence ID" value="NZ_CP014206.1"/>
</dbReference>
<reference evidence="2 3" key="1">
    <citation type="journal article" date="2016" name="Front. Microbiol.">
        <title>Genome Sequence of the Piezophilic, Mesophilic Sulfate-Reducing Bacterium Desulfovibrio indicus J2T.</title>
        <authorList>
            <person name="Cao J."/>
            <person name="Maignien L."/>
            <person name="Shao Z."/>
            <person name="Alain K."/>
            <person name="Jebbar M."/>
        </authorList>
    </citation>
    <scope>NUCLEOTIDE SEQUENCE [LARGE SCALE GENOMIC DNA]</scope>
    <source>
        <strain evidence="2 3">J2</strain>
    </source>
</reference>
<name>A0ABM5YTR9_9BACT</name>
<sequence>MPKHLTPELVEQIVEILNDWCGKLTWPLVVAAVERDLGWKYTRQTLAKNDDIKDAFLVKKEQLSVEGYAPAYYTPREMKKALDRLDRLEAENKILKQKVKAQAAQLMQWAYNAGIEGITEDRLNSPLPSVDRR</sequence>
<proteinExistence type="predicted"/>
<organism evidence="2 3">
    <name type="scientific">Pseudodesulfovibrio indicus</name>
    <dbReference type="NCBI Taxonomy" id="1716143"/>
    <lineage>
        <taxon>Bacteria</taxon>
        <taxon>Pseudomonadati</taxon>
        <taxon>Thermodesulfobacteriota</taxon>
        <taxon>Desulfovibrionia</taxon>
        <taxon>Desulfovibrionales</taxon>
        <taxon>Desulfovibrionaceae</taxon>
    </lineage>
</organism>
<evidence type="ECO:0000313" key="2">
    <source>
        <dbReference type="EMBL" id="AMK10773.1"/>
    </source>
</evidence>
<evidence type="ECO:0000313" key="3">
    <source>
        <dbReference type="Proteomes" id="UP000055611"/>
    </source>
</evidence>
<dbReference type="EMBL" id="CP014206">
    <property type="protein sequence ID" value="AMK10773.1"/>
    <property type="molecule type" value="Genomic_DNA"/>
</dbReference>
<accession>A0ABM5YTR9</accession>
<feature type="coiled-coil region" evidence="1">
    <location>
        <begin position="78"/>
        <end position="105"/>
    </location>
</feature>
<protein>
    <recommendedName>
        <fullName evidence="4">Transposase</fullName>
    </recommendedName>
</protein>
<keyword evidence="3" id="KW-1185">Reference proteome</keyword>
<dbReference type="Proteomes" id="UP000055611">
    <property type="component" value="Chromosome"/>
</dbReference>